<comment type="caution">
    <text evidence="1">The sequence shown here is derived from an EMBL/GenBank/DDBJ whole genome shotgun (WGS) entry which is preliminary data.</text>
</comment>
<organism evidence="1 2">
    <name type="scientific">Trema orientale</name>
    <name type="common">Charcoal tree</name>
    <name type="synonym">Celtis orientalis</name>
    <dbReference type="NCBI Taxonomy" id="63057"/>
    <lineage>
        <taxon>Eukaryota</taxon>
        <taxon>Viridiplantae</taxon>
        <taxon>Streptophyta</taxon>
        <taxon>Embryophyta</taxon>
        <taxon>Tracheophyta</taxon>
        <taxon>Spermatophyta</taxon>
        <taxon>Magnoliopsida</taxon>
        <taxon>eudicotyledons</taxon>
        <taxon>Gunneridae</taxon>
        <taxon>Pentapetalae</taxon>
        <taxon>rosids</taxon>
        <taxon>fabids</taxon>
        <taxon>Rosales</taxon>
        <taxon>Cannabaceae</taxon>
        <taxon>Trema</taxon>
    </lineage>
</organism>
<proteinExistence type="predicted"/>
<keyword evidence="2" id="KW-1185">Reference proteome</keyword>
<reference evidence="2" key="1">
    <citation type="submission" date="2016-06" db="EMBL/GenBank/DDBJ databases">
        <title>Parallel loss of symbiosis genes in relatives of nitrogen-fixing non-legume Parasponia.</title>
        <authorList>
            <person name="Van Velzen R."/>
            <person name="Holmer R."/>
            <person name="Bu F."/>
            <person name="Rutten L."/>
            <person name="Van Zeijl A."/>
            <person name="Liu W."/>
            <person name="Santuari L."/>
            <person name="Cao Q."/>
            <person name="Sharma T."/>
            <person name="Shen D."/>
            <person name="Roswanjaya Y."/>
            <person name="Wardhani T."/>
            <person name="Kalhor M.S."/>
            <person name="Jansen J."/>
            <person name="Van den Hoogen J."/>
            <person name="Gungor B."/>
            <person name="Hartog M."/>
            <person name="Hontelez J."/>
            <person name="Verver J."/>
            <person name="Yang W.-C."/>
            <person name="Schijlen E."/>
            <person name="Repin R."/>
            <person name="Schilthuizen M."/>
            <person name="Schranz E."/>
            <person name="Heidstra R."/>
            <person name="Miyata K."/>
            <person name="Fedorova E."/>
            <person name="Kohlen W."/>
            <person name="Bisseling T."/>
            <person name="Smit S."/>
            <person name="Geurts R."/>
        </authorList>
    </citation>
    <scope>NUCLEOTIDE SEQUENCE [LARGE SCALE GENOMIC DNA]</scope>
    <source>
        <strain evidence="2">cv. RG33-2</strain>
    </source>
</reference>
<dbReference type="AlphaFoldDB" id="A0A2P5F473"/>
<evidence type="ECO:0000313" key="1">
    <source>
        <dbReference type="EMBL" id="PON92562.1"/>
    </source>
</evidence>
<evidence type="ECO:0000313" key="2">
    <source>
        <dbReference type="Proteomes" id="UP000237000"/>
    </source>
</evidence>
<accession>A0A2P5F473</accession>
<dbReference type="Proteomes" id="UP000237000">
    <property type="component" value="Unassembled WGS sequence"/>
</dbReference>
<protein>
    <submittedName>
        <fullName evidence="1">Uncharacterized protein</fullName>
    </submittedName>
</protein>
<dbReference type="InParanoid" id="A0A2P5F473"/>
<gene>
    <name evidence="1" type="ORF">TorRG33x02_116560</name>
</gene>
<dbReference type="EMBL" id="JXTC01000064">
    <property type="protein sequence ID" value="PON92562.1"/>
    <property type="molecule type" value="Genomic_DNA"/>
</dbReference>
<name>A0A2P5F473_TREOI</name>
<sequence>MSIKLGTFALEAGKHCLFWRGIVIVKSEMLATNGLVESQLLIATGNIDSACAVRTGLFNMIVEVWLRVTLQ</sequence>